<dbReference type="AlphaFoldDB" id="X1NF25"/>
<proteinExistence type="predicted"/>
<reference evidence="1" key="1">
    <citation type="journal article" date="2014" name="Front. Microbiol.">
        <title>High frequency of phylogenetically diverse reductive dehalogenase-homologous genes in deep subseafloor sedimentary metagenomes.</title>
        <authorList>
            <person name="Kawai M."/>
            <person name="Futagami T."/>
            <person name="Toyoda A."/>
            <person name="Takaki Y."/>
            <person name="Nishi S."/>
            <person name="Hori S."/>
            <person name="Arai W."/>
            <person name="Tsubouchi T."/>
            <person name="Morono Y."/>
            <person name="Uchiyama I."/>
            <person name="Ito T."/>
            <person name="Fujiyama A."/>
            <person name="Inagaki F."/>
            <person name="Takami H."/>
        </authorList>
    </citation>
    <scope>NUCLEOTIDE SEQUENCE</scope>
    <source>
        <strain evidence="1">Expedition CK06-06</strain>
    </source>
</reference>
<protein>
    <submittedName>
        <fullName evidence="1">Uncharacterized protein</fullName>
    </submittedName>
</protein>
<name>X1NF25_9ZZZZ</name>
<evidence type="ECO:0000313" key="1">
    <source>
        <dbReference type="EMBL" id="GAI42203.1"/>
    </source>
</evidence>
<comment type="caution">
    <text evidence="1">The sequence shown here is derived from an EMBL/GenBank/DDBJ whole genome shotgun (WGS) entry which is preliminary data.</text>
</comment>
<sequence length="54" mass="6249">MRENVRDELLVEICRVLAWNHNSPGFGPAPNLEKMIQKADELKAIIDDDKKEEE</sequence>
<dbReference type="EMBL" id="BARV01023911">
    <property type="protein sequence ID" value="GAI42203.1"/>
    <property type="molecule type" value="Genomic_DNA"/>
</dbReference>
<accession>X1NF25</accession>
<organism evidence="1">
    <name type="scientific">marine sediment metagenome</name>
    <dbReference type="NCBI Taxonomy" id="412755"/>
    <lineage>
        <taxon>unclassified sequences</taxon>
        <taxon>metagenomes</taxon>
        <taxon>ecological metagenomes</taxon>
    </lineage>
</organism>
<gene>
    <name evidence="1" type="ORF">S06H3_39142</name>
</gene>